<reference evidence="1" key="1">
    <citation type="submission" date="2023-12" db="EMBL/GenBank/DDBJ databases">
        <title>Genome assembly of Anisodus tanguticus.</title>
        <authorList>
            <person name="Wang Y.-J."/>
        </authorList>
    </citation>
    <scope>NUCLEOTIDE SEQUENCE</scope>
    <source>
        <strain evidence="1">KB-2021</strain>
        <tissue evidence="1">Leaf</tissue>
    </source>
</reference>
<evidence type="ECO:0000313" key="1">
    <source>
        <dbReference type="EMBL" id="KAK4346675.1"/>
    </source>
</evidence>
<dbReference type="EMBL" id="JAVYJV010000018">
    <property type="protein sequence ID" value="KAK4346675.1"/>
    <property type="molecule type" value="Genomic_DNA"/>
</dbReference>
<protein>
    <recommendedName>
        <fullName evidence="3">FBD domain-containing protein</fullName>
    </recommendedName>
</protein>
<gene>
    <name evidence="1" type="ORF">RND71_033014</name>
</gene>
<dbReference type="AlphaFoldDB" id="A0AAE1V3K1"/>
<evidence type="ECO:0000313" key="2">
    <source>
        <dbReference type="Proteomes" id="UP001291623"/>
    </source>
</evidence>
<organism evidence="1 2">
    <name type="scientific">Anisodus tanguticus</name>
    <dbReference type="NCBI Taxonomy" id="243964"/>
    <lineage>
        <taxon>Eukaryota</taxon>
        <taxon>Viridiplantae</taxon>
        <taxon>Streptophyta</taxon>
        <taxon>Embryophyta</taxon>
        <taxon>Tracheophyta</taxon>
        <taxon>Spermatophyta</taxon>
        <taxon>Magnoliopsida</taxon>
        <taxon>eudicotyledons</taxon>
        <taxon>Gunneridae</taxon>
        <taxon>Pentapetalae</taxon>
        <taxon>asterids</taxon>
        <taxon>lamiids</taxon>
        <taxon>Solanales</taxon>
        <taxon>Solanaceae</taxon>
        <taxon>Solanoideae</taxon>
        <taxon>Hyoscyameae</taxon>
        <taxon>Anisodus</taxon>
    </lineage>
</organism>
<sequence length="96" mass="11019">MISPTMPYCRCFLDENIVLSGLNYLTLQDNIFKVSLQNLKNVKVISSFCSRIHIADLPQFLKFLLEHAMNLEKLVIAPEHKGCNICYTNISILINF</sequence>
<proteinExistence type="predicted"/>
<dbReference type="Proteomes" id="UP001291623">
    <property type="component" value="Unassembled WGS sequence"/>
</dbReference>
<evidence type="ECO:0008006" key="3">
    <source>
        <dbReference type="Google" id="ProtNLM"/>
    </source>
</evidence>
<comment type="caution">
    <text evidence="1">The sequence shown here is derived from an EMBL/GenBank/DDBJ whole genome shotgun (WGS) entry which is preliminary data.</text>
</comment>
<name>A0AAE1V3K1_9SOLA</name>
<accession>A0AAE1V3K1</accession>
<keyword evidence="2" id="KW-1185">Reference proteome</keyword>